<gene>
    <name evidence="1" type="ORF">DACRYDRAFT_25481</name>
</gene>
<name>M5FP38_DACPD</name>
<dbReference type="AlphaFoldDB" id="M5FP38"/>
<evidence type="ECO:0000313" key="2">
    <source>
        <dbReference type="Proteomes" id="UP000030653"/>
    </source>
</evidence>
<sequence length="110" mass="12250">MPCQVADDHPAVLQLIAGQCPNLRSLIWDWPIASRNLPTAVTLAELANAAPTLRQLAIPANLTFAHRCPTTAHKGLEHLMLTSDTVYIEEERAHEWLERLYPNADISDQS</sequence>
<accession>M5FP38</accession>
<dbReference type="GeneID" id="63689241"/>
<keyword evidence="2" id="KW-1185">Reference proteome</keyword>
<dbReference type="Proteomes" id="UP000030653">
    <property type="component" value="Unassembled WGS sequence"/>
</dbReference>
<evidence type="ECO:0008006" key="3">
    <source>
        <dbReference type="Google" id="ProtNLM"/>
    </source>
</evidence>
<dbReference type="RefSeq" id="XP_040623686.1">
    <property type="nucleotide sequence ID" value="XM_040774179.1"/>
</dbReference>
<dbReference type="EMBL" id="JH795880">
    <property type="protein sequence ID" value="EJT96788.1"/>
    <property type="molecule type" value="Genomic_DNA"/>
</dbReference>
<reference evidence="1 2" key="1">
    <citation type="journal article" date="2012" name="Science">
        <title>The Paleozoic origin of enzymatic lignin decomposition reconstructed from 31 fungal genomes.</title>
        <authorList>
            <person name="Floudas D."/>
            <person name="Binder M."/>
            <person name="Riley R."/>
            <person name="Barry K."/>
            <person name="Blanchette R.A."/>
            <person name="Henrissat B."/>
            <person name="Martinez A.T."/>
            <person name="Otillar R."/>
            <person name="Spatafora J.W."/>
            <person name="Yadav J.S."/>
            <person name="Aerts A."/>
            <person name="Benoit I."/>
            <person name="Boyd A."/>
            <person name="Carlson A."/>
            <person name="Copeland A."/>
            <person name="Coutinho P.M."/>
            <person name="de Vries R.P."/>
            <person name="Ferreira P."/>
            <person name="Findley K."/>
            <person name="Foster B."/>
            <person name="Gaskell J."/>
            <person name="Glotzer D."/>
            <person name="Gorecki P."/>
            <person name="Heitman J."/>
            <person name="Hesse C."/>
            <person name="Hori C."/>
            <person name="Igarashi K."/>
            <person name="Jurgens J.A."/>
            <person name="Kallen N."/>
            <person name="Kersten P."/>
            <person name="Kohler A."/>
            <person name="Kuees U."/>
            <person name="Kumar T.K.A."/>
            <person name="Kuo A."/>
            <person name="LaButti K."/>
            <person name="Larrondo L.F."/>
            <person name="Lindquist E."/>
            <person name="Ling A."/>
            <person name="Lombard V."/>
            <person name="Lucas S."/>
            <person name="Lundell T."/>
            <person name="Martin R."/>
            <person name="McLaughlin D.J."/>
            <person name="Morgenstern I."/>
            <person name="Morin E."/>
            <person name="Murat C."/>
            <person name="Nagy L.G."/>
            <person name="Nolan M."/>
            <person name="Ohm R.A."/>
            <person name="Patyshakuliyeva A."/>
            <person name="Rokas A."/>
            <person name="Ruiz-Duenas F.J."/>
            <person name="Sabat G."/>
            <person name="Salamov A."/>
            <person name="Samejima M."/>
            <person name="Schmutz J."/>
            <person name="Slot J.C."/>
            <person name="St John F."/>
            <person name="Stenlid J."/>
            <person name="Sun H."/>
            <person name="Sun S."/>
            <person name="Syed K."/>
            <person name="Tsang A."/>
            <person name="Wiebenga A."/>
            <person name="Young D."/>
            <person name="Pisabarro A."/>
            <person name="Eastwood D.C."/>
            <person name="Martin F."/>
            <person name="Cullen D."/>
            <person name="Grigoriev I.V."/>
            <person name="Hibbett D.S."/>
        </authorList>
    </citation>
    <scope>NUCLEOTIDE SEQUENCE [LARGE SCALE GENOMIC DNA]</scope>
    <source>
        <strain evidence="1 2">DJM-731 SS1</strain>
    </source>
</reference>
<proteinExistence type="predicted"/>
<protein>
    <recommendedName>
        <fullName evidence="3">F-box domain-containing protein</fullName>
    </recommendedName>
</protein>
<organism evidence="1 2">
    <name type="scientific">Dacryopinax primogenitus (strain DJM 731)</name>
    <name type="common">Brown rot fungus</name>
    <dbReference type="NCBI Taxonomy" id="1858805"/>
    <lineage>
        <taxon>Eukaryota</taxon>
        <taxon>Fungi</taxon>
        <taxon>Dikarya</taxon>
        <taxon>Basidiomycota</taxon>
        <taxon>Agaricomycotina</taxon>
        <taxon>Dacrymycetes</taxon>
        <taxon>Dacrymycetales</taxon>
        <taxon>Dacrymycetaceae</taxon>
        <taxon>Dacryopinax</taxon>
    </lineage>
</organism>
<dbReference type="HOGENOM" id="CLU_2170987_0_0_1"/>
<evidence type="ECO:0000313" key="1">
    <source>
        <dbReference type="EMBL" id="EJT96788.1"/>
    </source>
</evidence>
<dbReference type="OrthoDB" id="10463231at2759"/>